<organism evidence="2 3">
    <name type="scientific">Azospirillum baldaniorum</name>
    <dbReference type="NCBI Taxonomy" id="1064539"/>
    <lineage>
        <taxon>Bacteria</taxon>
        <taxon>Pseudomonadati</taxon>
        <taxon>Pseudomonadota</taxon>
        <taxon>Alphaproteobacteria</taxon>
        <taxon>Rhodospirillales</taxon>
        <taxon>Azospirillaceae</taxon>
        <taxon>Azospirillum</taxon>
    </lineage>
</organism>
<keyword evidence="3" id="KW-1185">Reference proteome</keyword>
<evidence type="ECO:0000313" key="3">
    <source>
        <dbReference type="Proteomes" id="UP000007319"/>
    </source>
</evidence>
<evidence type="ECO:0000256" key="1">
    <source>
        <dbReference type="SAM" id="MobiDB-lite"/>
    </source>
</evidence>
<gene>
    <name evidence="2" type="ORF">AZOBR_150136</name>
</gene>
<proteinExistence type="predicted"/>
<protein>
    <submittedName>
        <fullName evidence="2">Uncharacterized protein</fullName>
    </submittedName>
</protein>
<dbReference type="KEGG" id="abs:AZOBR_150136"/>
<feature type="region of interest" description="Disordered" evidence="1">
    <location>
        <begin position="186"/>
        <end position="264"/>
    </location>
</feature>
<dbReference type="EMBL" id="HE577327">
    <property type="protein sequence ID" value="CCC98718.1"/>
    <property type="molecule type" value="Genomic_DNA"/>
</dbReference>
<evidence type="ECO:0000313" key="2">
    <source>
        <dbReference type="EMBL" id="CCC98718.1"/>
    </source>
</evidence>
<sequence>MADALVLGRGVDAGLARVPLAPELLHQLAHRRLDRLLDRRHDLPLGAALGRAGAADHILQPALQDRHIFAQKLLVHRDVAHLVGQHLAMDAAALRQLAGDIDGPLVVAEGDGQGLGRAAVAALPQRRRHDAGLPLLIVLNGRQPQRVGIGGPPRDGPPPRLLGQLADRLAVIGAQRGDLQIEDHAGRREVRTGGDPALGNHGLGRRGLRCRGLGNAEPSPTQAQERQKAGAQTRSKRAEVHSAYVGAAPADGKGRDAGPQRLPG</sequence>
<dbReference type="Proteomes" id="UP000007319">
    <property type="component" value="Chromosome"/>
</dbReference>
<name>A0A9P1NMG6_9PROT</name>
<reference evidence="2 3" key="1">
    <citation type="journal article" date="2011" name="PLoS Genet.">
        <title>Azospirillum genomes reveal transition of bacteria from aquatic to terrestrial environments.</title>
        <authorList>
            <person name="Wisniewski-Dye F."/>
            <person name="Borziak K."/>
            <person name="Khalsa-Moyers G."/>
            <person name="Alexandre G."/>
            <person name="Sukharnikov L.O."/>
            <person name="Wuichet K."/>
            <person name="Hurst G.B."/>
            <person name="McDonald W.H."/>
            <person name="Robertson J.S."/>
            <person name="Barbe V."/>
            <person name="Calteau A."/>
            <person name="Rouy Z."/>
            <person name="Mangenot S."/>
            <person name="Prigent-Combaret C."/>
            <person name="Normand P."/>
            <person name="Boyer M."/>
            <person name="Siguier P."/>
            <person name="Dessaux Y."/>
            <person name="Elmerich C."/>
            <person name="Condemine G."/>
            <person name="Krishnen G."/>
            <person name="Kennedy I."/>
            <person name="Paterson A.H."/>
            <person name="Gonzalez V."/>
            <person name="Mavingui P."/>
            <person name="Zhulin I.B."/>
        </authorList>
    </citation>
    <scope>NUCLEOTIDE SEQUENCE [LARGE SCALE GENOMIC DNA]</scope>
    <source>
        <strain evidence="2 3">Sp245</strain>
    </source>
</reference>
<dbReference type="AlphaFoldDB" id="A0A9P1NMG6"/>
<accession>A0A9P1NMG6</accession>